<dbReference type="Pfam" id="PF00003">
    <property type="entry name" value="7tm_3"/>
    <property type="match status" value="1"/>
</dbReference>
<evidence type="ECO:0000313" key="9">
    <source>
        <dbReference type="Proteomes" id="UP001235939"/>
    </source>
</evidence>
<dbReference type="EMBL" id="CP092864">
    <property type="protein sequence ID" value="UYV63512.1"/>
    <property type="molecule type" value="Genomic_DNA"/>
</dbReference>
<evidence type="ECO:0000259" key="7">
    <source>
        <dbReference type="Pfam" id="PF00003"/>
    </source>
</evidence>
<feature type="transmembrane region" description="Helical" evidence="6">
    <location>
        <begin position="126"/>
        <end position="143"/>
    </location>
</feature>
<protein>
    <recommendedName>
        <fullName evidence="7">G-protein coupled receptors family 3 profile domain-containing protein</fullName>
    </recommendedName>
</protein>
<feature type="domain" description="G-protein coupled receptors family 3 profile" evidence="7">
    <location>
        <begin position="23"/>
        <end position="236"/>
    </location>
</feature>
<sequence length="691" mass="75378">MELEAENATRITPPFALLHLREEWWAVPLAIFSALDIFLICCFEMFVLYKAYGTTPSRRHLFLGQMLLLGLFITSCTGLGHAAGLGTAVLFATGLGHALVFSTLLVKSVFLVSLKSGVYLPPGYQGLLLFFAVLGQVAIGFQALLQGKSLVLSEAAPLCYSGFLLVLLAGISLRVKKLRENHREGRYIAAAAFLSLPLWGTAGLMAGVRAAPLDACLGFGSTVTALLTFLVMFLPKGRQLAAMGREGLYPEDREYQSIYTPSFLHVKPHSKPCYTSSSAGQSLTCAASPARHVEEDFWAGKIWNASRFCVSSLHRGHAILLCILPIVVTKETSSVPSKPNACRNGNLMLHTTGTEQEGQVPGRAAEVKQRSQVSGRCDVGDIKQHTLVVVVAHSSFGVGSGGRSFVCAMKVGSFARLLEGPVIVSAPHDHRPATRKLDQALENARGMYRYWGILVECTVSHISEFPVHGYRSGSGLTTPYYRAVPYLCCFSRPPRKEGLLGRHTFVYILYVLNKGPVAVHVPSCTPKPEAAAVSPIPLFWHNQSIQLALGRADGPGPARNWSADAMDSVSKIKESGERKTKPQYLRKQGSMPKNMECCATAQEDSSPDHKTLASVFIIDSWRNRCAFPTEPSLRNMESPFKSLQPPTAVREIFWHKQEKGLLAVHTICCVNSRQSPVPLAEKKRQEKGSGG</sequence>
<name>A0ABY6K751_9ARAC</name>
<evidence type="ECO:0000256" key="1">
    <source>
        <dbReference type="ARBA" id="ARBA00004141"/>
    </source>
</evidence>
<keyword evidence="9" id="KW-1185">Reference proteome</keyword>
<gene>
    <name evidence="8" type="ORF">LAZ67_2004396</name>
</gene>
<evidence type="ECO:0000256" key="3">
    <source>
        <dbReference type="ARBA" id="ARBA00022989"/>
    </source>
</evidence>
<keyword evidence="4 6" id="KW-0472">Membrane</keyword>
<organism evidence="8 9">
    <name type="scientific">Cordylochernes scorpioides</name>
    <dbReference type="NCBI Taxonomy" id="51811"/>
    <lineage>
        <taxon>Eukaryota</taxon>
        <taxon>Metazoa</taxon>
        <taxon>Ecdysozoa</taxon>
        <taxon>Arthropoda</taxon>
        <taxon>Chelicerata</taxon>
        <taxon>Arachnida</taxon>
        <taxon>Pseudoscorpiones</taxon>
        <taxon>Cheliferoidea</taxon>
        <taxon>Chernetidae</taxon>
        <taxon>Cordylochernes</taxon>
    </lineage>
</organism>
<dbReference type="Proteomes" id="UP001235939">
    <property type="component" value="Chromosome 02"/>
</dbReference>
<proteinExistence type="predicted"/>
<feature type="transmembrane region" description="Helical" evidence="6">
    <location>
        <begin position="155"/>
        <end position="175"/>
    </location>
</feature>
<dbReference type="PANTHER" id="PTHR24060">
    <property type="entry name" value="METABOTROPIC GLUTAMATE RECEPTOR"/>
    <property type="match status" value="1"/>
</dbReference>
<dbReference type="InterPro" id="IPR050726">
    <property type="entry name" value="mGluR"/>
</dbReference>
<evidence type="ECO:0000256" key="6">
    <source>
        <dbReference type="SAM" id="Phobius"/>
    </source>
</evidence>
<feature type="transmembrane region" description="Helical" evidence="6">
    <location>
        <begin position="61"/>
        <end position="83"/>
    </location>
</feature>
<keyword evidence="3 6" id="KW-1133">Transmembrane helix</keyword>
<feature type="transmembrane region" description="Helical" evidence="6">
    <location>
        <begin position="89"/>
        <end position="114"/>
    </location>
</feature>
<evidence type="ECO:0000256" key="4">
    <source>
        <dbReference type="ARBA" id="ARBA00023136"/>
    </source>
</evidence>
<keyword evidence="2 6" id="KW-0812">Transmembrane</keyword>
<evidence type="ECO:0000313" key="8">
    <source>
        <dbReference type="EMBL" id="UYV63512.1"/>
    </source>
</evidence>
<keyword evidence="5" id="KW-0325">Glycoprotein</keyword>
<feature type="transmembrane region" description="Helical" evidence="6">
    <location>
        <begin position="24"/>
        <end position="49"/>
    </location>
</feature>
<feature type="transmembrane region" description="Helical" evidence="6">
    <location>
        <begin position="187"/>
        <end position="211"/>
    </location>
</feature>
<feature type="transmembrane region" description="Helical" evidence="6">
    <location>
        <begin position="217"/>
        <end position="235"/>
    </location>
</feature>
<accession>A0ABY6K751</accession>
<comment type="subcellular location">
    <subcellularLocation>
        <location evidence="1">Membrane</location>
        <topology evidence="1">Multi-pass membrane protein</topology>
    </subcellularLocation>
</comment>
<dbReference type="InterPro" id="IPR017978">
    <property type="entry name" value="GPCR_3_C"/>
</dbReference>
<evidence type="ECO:0000256" key="2">
    <source>
        <dbReference type="ARBA" id="ARBA00022692"/>
    </source>
</evidence>
<reference evidence="8 9" key="1">
    <citation type="submission" date="2022-01" db="EMBL/GenBank/DDBJ databases">
        <title>A chromosomal length assembly of Cordylochernes scorpioides.</title>
        <authorList>
            <person name="Zeh D."/>
            <person name="Zeh J."/>
        </authorList>
    </citation>
    <scope>NUCLEOTIDE SEQUENCE [LARGE SCALE GENOMIC DNA]</scope>
    <source>
        <strain evidence="8">IN4F17</strain>
        <tissue evidence="8">Whole Body</tissue>
    </source>
</reference>
<evidence type="ECO:0000256" key="5">
    <source>
        <dbReference type="ARBA" id="ARBA00023180"/>
    </source>
</evidence>